<reference evidence="1" key="1">
    <citation type="submission" date="2022-10" db="EMBL/GenBank/DDBJ databases">
        <title>Human gut microbiome strain richness.</title>
        <authorList>
            <person name="Chen-Liaw A."/>
        </authorList>
    </citation>
    <scope>NUCLEOTIDE SEQUENCE</scope>
    <source>
        <strain evidence="1">1001283st1_A3_1001283B150304_161114</strain>
    </source>
</reference>
<comment type="caution">
    <text evidence="1">The sequence shown here is derived from an EMBL/GenBank/DDBJ whole genome shotgun (WGS) entry which is preliminary data.</text>
</comment>
<sequence length="368" mass="42794">MKKEMEMYPNKEVNILFILLRAGLWEKEPESLSLFPLSGESWENIYRMARRQTVTGLVYRGVCHLPDEMLPPEKLLVRWVAEINAIEQRNHRMNAVLAELYEMFRNDGLTPVLQKGQSAALFYKFPLLRECGDIDFYFPYKNEREFAIRIVKNRGIRVDWQPDDSVSYIWNSIEVEHHPRMLDLYNPFLHEDLNSLETLFGYHDVWLSPGCEITIPSPTLYVLLLNTHIMKHAIGRGIGLRQLCDMARACHRLHIAVTSSEIKNICCKAGIIVWNRLLHSFLVEHLGLPVTSLPYKDRPVSSRPLLERVLEGGNFGQYRMERTPGTQAVWQRKLYTAHSFLRNVSLSFGYAPKEAFWTFTNLLTGQVK</sequence>
<proteinExistence type="predicted"/>
<accession>A0AAP3WHT9</accession>
<dbReference type="Proteomes" id="UP001217776">
    <property type="component" value="Unassembled WGS sequence"/>
</dbReference>
<dbReference type="EMBL" id="JAQNVG010000036">
    <property type="protein sequence ID" value="MDC2237830.1"/>
    <property type="molecule type" value="Genomic_DNA"/>
</dbReference>
<dbReference type="InterPro" id="IPR039498">
    <property type="entry name" value="NTP_transf_5"/>
</dbReference>
<organism evidence="1 2">
    <name type="scientific">Bacteroides thetaiotaomicron</name>
    <dbReference type="NCBI Taxonomy" id="818"/>
    <lineage>
        <taxon>Bacteria</taxon>
        <taxon>Pseudomonadati</taxon>
        <taxon>Bacteroidota</taxon>
        <taxon>Bacteroidia</taxon>
        <taxon>Bacteroidales</taxon>
        <taxon>Bacteroidaceae</taxon>
        <taxon>Bacteroides</taxon>
    </lineage>
</organism>
<name>A0AAP3WHT9_BACT4</name>
<evidence type="ECO:0000313" key="2">
    <source>
        <dbReference type="Proteomes" id="UP001217776"/>
    </source>
</evidence>
<gene>
    <name evidence="1" type="ORF">PO127_18990</name>
</gene>
<dbReference type="AlphaFoldDB" id="A0AAP3WHT9"/>
<protein>
    <submittedName>
        <fullName evidence="1">Nucleotidyltransferase family protein</fullName>
    </submittedName>
</protein>
<dbReference type="Pfam" id="PF14907">
    <property type="entry name" value="NTP_transf_5"/>
    <property type="match status" value="1"/>
</dbReference>
<dbReference type="RefSeq" id="WP_225655022.1">
    <property type="nucleotide sequence ID" value="NZ_JAGWEU010000105.1"/>
</dbReference>
<evidence type="ECO:0000313" key="1">
    <source>
        <dbReference type="EMBL" id="MDC2237830.1"/>
    </source>
</evidence>